<protein>
    <submittedName>
        <fullName evidence="1">19384_t:CDS:1</fullName>
    </submittedName>
</protein>
<dbReference type="EMBL" id="CAMKVN010001820">
    <property type="protein sequence ID" value="CAI2178221.1"/>
    <property type="molecule type" value="Genomic_DNA"/>
</dbReference>
<dbReference type="Proteomes" id="UP001153678">
    <property type="component" value="Unassembled WGS sequence"/>
</dbReference>
<dbReference type="OrthoDB" id="2444987at2759"/>
<dbReference type="AlphaFoldDB" id="A0A9W4SRU5"/>
<organism evidence="1 2">
    <name type="scientific">Funneliformis geosporum</name>
    <dbReference type="NCBI Taxonomy" id="1117311"/>
    <lineage>
        <taxon>Eukaryota</taxon>
        <taxon>Fungi</taxon>
        <taxon>Fungi incertae sedis</taxon>
        <taxon>Mucoromycota</taxon>
        <taxon>Glomeromycotina</taxon>
        <taxon>Glomeromycetes</taxon>
        <taxon>Glomerales</taxon>
        <taxon>Glomeraceae</taxon>
        <taxon>Funneliformis</taxon>
    </lineage>
</organism>
<accession>A0A9W4SRU5</accession>
<evidence type="ECO:0000313" key="2">
    <source>
        <dbReference type="Proteomes" id="UP001153678"/>
    </source>
</evidence>
<evidence type="ECO:0000313" key="1">
    <source>
        <dbReference type="EMBL" id="CAI2178221.1"/>
    </source>
</evidence>
<comment type="caution">
    <text evidence="1">The sequence shown here is derived from an EMBL/GenBank/DDBJ whole genome shotgun (WGS) entry which is preliminary data.</text>
</comment>
<name>A0A9W4SRU5_9GLOM</name>
<gene>
    <name evidence="1" type="ORF">FWILDA_LOCUS8477</name>
</gene>
<keyword evidence="2" id="KW-1185">Reference proteome</keyword>
<reference evidence="1" key="1">
    <citation type="submission" date="2022-08" db="EMBL/GenBank/DDBJ databases">
        <authorList>
            <person name="Kallberg Y."/>
            <person name="Tangrot J."/>
            <person name="Rosling A."/>
        </authorList>
    </citation>
    <scope>NUCLEOTIDE SEQUENCE</scope>
    <source>
        <strain evidence="1">Wild A</strain>
    </source>
</reference>
<sequence length="107" mass="12026">MHFFSQQSSLPLDPIDWTFKEALLACEKINGKHTDNGPNIVKAIQLIGISHVSCCAYTLHLSVIKEPEEAEQDYEIISDEGIVEPAACINQPLIISRGRKRRHNTNK</sequence>
<proteinExistence type="predicted"/>